<dbReference type="RefSeq" id="WP_185067506.1">
    <property type="nucleotide sequence ID" value="NZ_JACHMB010000001.1"/>
</dbReference>
<dbReference type="Proteomes" id="UP000579153">
    <property type="component" value="Unassembled WGS sequence"/>
</dbReference>
<protein>
    <submittedName>
        <fullName evidence="1">Tetratricopeptide (TPR) repeat protein</fullName>
    </submittedName>
</protein>
<organism evidence="1 2">
    <name type="scientific">Nonomuraea jabiensis</name>
    <dbReference type="NCBI Taxonomy" id="882448"/>
    <lineage>
        <taxon>Bacteria</taxon>
        <taxon>Bacillati</taxon>
        <taxon>Actinomycetota</taxon>
        <taxon>Actinomycetes</taxon>
        <taxon>Streptosporangiales</taxon>
        <taxon>Streptosporangiaceae</taxon>
        <taxon>Nonomuraea</taxon>
    </lineage>
</organism>
<dbReference type="Gene3D" id="1.25.40.10">
    <property type="entry name" value="Tetratricopeptide repeat domain"/>
    <property type="match status" value="1"/>
</dbReference>
<dbReference type="InterPro" id="IPR011990">
    <property type="entry name" value="TPR-like_helical_dom_sf"/>
</dbReference>
<proteinExistence type="predicted"/>
<keyword evidence="2" id="KW-1185">Reference proteome</keyword>
<comment type="caution">
    <text evidence="1">The sequence shown here is derived from an EMBL/GenBank/DDBJ whole genome shotgun (WGS) entry which is preliminary data.</text>
</comment>
<gene>
    <name evidence="1" type="ORF">HD596_000290</name>
</gene>
<evidence type="ECO:0000313" key="2">
    <source>
        <dbReference type="Proteomes" id="UP000579153"/>
    </source>
</evidence>
<evidence type="ECO:0000313" key="1">
    <source>
        <dbReference type="EMBL" id="MBB5773534.1"/>
    </source>
</evidence>
<reference evidence="1 2" key="1">
    <citation type="submission" date="2020-08" db="EMBL/GenBank/DDBJ databases">
        <title>Sequencing the genomes of 1000 actinobacteria strains.</title>
        <authorList>
            <person name="Klenk H.-P."/>
        </authorList>
    </citation>
    <scope>NUCLEOTIDE SEQUENCE [LARGE SCALE GENOMIC DNA]</scope>
    <source>
        <strain evidence="1 2">DSM 45507</strain>
    </source>
</reference>
<accession>A0A7W9L7L2</accession>
<dbReference type="AlphaFoldDB" id="A0A7W9L7L2"/>
<dbReference type="SUPFAM" id="SSF48452">
    <property type="entry name" value="TPR-like"/>
    <property type="match status" value="2"/>
</dbReference>
<sequence length="871" mass="95085">MNVAEIRDALHQTYALPGGRQKAERLELLATAAKAAEDRSLEAEVLLTLIQAYEYGAERDRMPVAFGRLLRIHDDFPAEVGTFSHRIHWQLKWMSYNLICNPAVPLATIHRWLDELQNRYRQRGYSPRPVLSLRSLLAQNLGDDETAAAAMESSISAPRDQMADCDACERNDWGTWRVLAGDDTGALDYWAPLIDGERSCAEEPHRVLAKALLPLLRTGRTEDARSAFLKGYSLVRHNVSLRESVGYHIEFCALTGNEARGLEILNEHASWLMTQHEDVSQRVGFVSGVVVLLRRLVMLGHGGIRIGDLTLETTLARLEQEISELGARYDARNGSGVFSERVAKRLAQEPLADRLPLGLPATLPQPAGRAVPVPPKGTDSRLDDLVAAARRLSETRHPHADRAWERVAASELPLPEIVAAEVEYARALSLLDSDPGAAYDALQAVAESFDRLADTAKALQARAAAALARFRTGDQAGGEALAEGVTAQAESAYAAGKLTSGEYLTVRRAGPLMAMAALGQQDNPAEAELKATHALLEAELAVAVELAVTERMAMYHELLAQISFPLGDADGARAHLQAAVTGYLEAGQPWRAANPASLLGELALGSDDPKAAEEFASKAISYGADLVPPDQTAQLSSLLVEAISRQPGRERDLVGAALAAAARWNGLSEPDTLHNTFTAARAYHRLERYAEAVALFEDVIPKVEIPYDAPVIAMTRGQYGASLHELGRHREAAEQFLKGAELIQNNSDQQAMHAELAWSAAEALQYSGQTTEALAAYQRAAALWTELGQLTPRVRCLRSAAWLLRYMAEPDSEEHQDAERPGVAEMRAVLAELVELAEHSPSEEVLAELAETQKQLEQMITDRFDEYGDVD</sequence>
<dbReference type="EMBL" id="JACHMB010000001">
    <property type="protein sequence ID" value="MBB5773534.1"/>
    <property type="molecule type" value="Genomic_DNA"/>
</dbReference>
<name>A0A7W9L7L2_9ACTN</name>